<dbReference type="GO" id="GO:0005886">
    <property type="term" value="C:plasma membrane"/>
    <property type="evidence" value="ECO:0007669"/>
    <property type="project" value="TreeGrafter"/>
</dbReference>
<evidence type="ECO:0000313" key="1">
    <source>
        <dbReference type="EMBL" id="NSB14367.1"/>
    </source>
</evidence>
<name>A0AAE5H490_CLOBE</name>
<evidence type="ECO:0000313" key="2">
    <source>
        <dbReference type="Proteomes" id="UP000822184"/>
    </source>
</evidence>
<dbReference type="AlphaFoldDB" id="A0AAE5H490"/>
<dbReference type="PANTHER" id="PTHR39966:SF3">
    <property type="entry name" value="DUF438 DOMAIN-CONTAINING PROTEIN"/>
    <property type="match status" value="1"/>
</dbReference>
<protein>
    <submittedName>
        <fullName evidence="1">DUF438 domain-containing protein</fullName>
    </submittedName>
</protein>
<sequence length="104" mass="12456">MIDAQKNLIYDPTRIMRIEHDDLRVKKKFLKEIAENASKSEFKEAKEKVDDTSKYIVFNLRDHIFKANYILYPTEIETIKDNEIWDDMKSRCDEIGYCSFTPKE</sequence>
<dbReference type="Proteomes" id="UP000822184">
    <property type="component" value="Unassembled WGS sequence"/>
</dbReference>
<dbReference type="Gene3D" id="1.20.120.520">
    <property type="entry name" value="nmb1532 protein domain like"/>
    <property type="match status" value="1"/>
</dbReference>
<gene>
    <name evidence="1" type="ORF">BCD95_002626</name>
</gene>
<reference evidence="1" key="1">
    <citation type="submission" date="2020-06" db="EMBL/GenBank/DDBJ databases">
        <title>Genomic insights into acetone-butanol-ethanol (ABE) fermentation by sequencing solventogenic clostridia strains.</title>
        <authorList>
            <person name="Brown S."/>
        </authorList>
    </citation>
    <scope>NUCLEOTIDE SEQUENCE</scope>
    <source>
        <strain evidence="1">DJ123</strain>
    </source>
</reference>
<dbReference type="PANTHER" id="PTHR39966">
    <property type="entry name" value="BLL2471 PROTEIN-RELATED"/>
    <property type="match status" value="1"/>
</dbReference>
<accession>A0AAE5H490</accession>
<organism evidence="1 2">
    <name type="scientific">Clostridium beijerinckii</name>
    <name type="common">Clostridium MP</name>
    <dbReference type="NCBI Taxonomy" id="1520"/>
    <lineage>
        <taxon>Bacteria</taxon>
        <taxon>Bacillati</taxon>
        <taxon>Bacillota</taxon>
        <taxon>Clostridia</taxon>
        <taxon>Eubacteriales</taxon>
        <taxon>Clostridiaceae</taxon>
        <taxon>Clostridium</taxon>
    </lineage>
</organism>
<dbReference type="EMBL" id="JABTDW010000001">
    <property type="protein sequence ID" value="NSB14367.1"/>
    <property type="molecule type" value="Genomic_DNA"/>
</dbReference>
<comment type="caution">
    <text evidence="1">The sequence shown here is derived from an EMBL/GenBank/DDBJ whole genome shotgun (WGS) entry which is preliminary data.</text>
</comment>
<proteinExistence type="predicted"/>